<dbReference type="AlphaFoldDB" id="A0A2T8I5R2"/>
<reference evidence="1" key="1">
    <citation type="submission" date="2018-04" db="EMBL/GenBank/DDBJ databases">
        <title>WGS assembly of Panicum hallii.</title>
        <authorList>
            <person name="Lovell J."/>
            <person name="Jenkins J."/>
            <person name="Lowry D."/>
            <person name="Mamidi S."/>
            <person name="Sreedasyam A."/>
            <person name="Weng X."/>
            <person name="Barry K."/>
            <person name="Bonette J."/>
            <person name="Campitelli B."/>
            <person name="Daum C."/>
            <person name="Gordon S."/>
            <person name="Gould B."/>
            <person name="Lipzen A."/>
            <person name="Macqueen A."/>
            <person name="Palacio-Mejia J."/>
            <person name="Plott C."/>
            <person name="Shakirov E."/>
            <person name="Shu S."/>
            <person name="Yoshinaga Y."/>
            <person name="Zane M."/>
            <person name="Rokhsar D."/>
            <person name="Grimwood J."/>
            <person name="Schmutz J."/>
            <person name="Juenger T."/>
        </authorList>
    </citation>
    <scope>NUCLEOTIDE SEQUENCE [LARGE SCALE GENOMIC DNA]</scope>
    <source>
        <strain evidence="1">FIL2</strain>
    </source>
</reference>
<accession>A0A2T8I5R2</accession>
<name>A0A2T8I5R2_9POAL</name>
<organism evidence="1">
    <name type="scientific">Panicum hallii</name>
    <dbReference type="NCBI Taxonomy" id="206008"/>
    <lineage>
        <taxon>Eukaryota</taxon>
        <taxon>Viridiplantae</taxon>
        <taxon>Streptophyta</taxon>
        <taxon>Embryophyta</taxon>
        <taxon>Tracheophyta</taxon>
        <taxon>Spermatophyta</taxon>
        <taxon>Magnoliopsida</taxon>
        <taxon>Liliopsida</taxon>
        <taxon>Poales</taxon>
        <taxon>Poaceae</taxon>
        <taxon>PACMAD clade</taxon>
        <taxon>Panicoideae</taxon>
        <taxon>Panicodae</taxon>
        <taxon>Paniceae</taxon>
        <taxon>Panicinae</taxon>
        <taxon>Panicum</taxon>
        <taxon>Panicum sect. Panicum</taxon>
    </lineage>
</organism>
<sequence>MSAVRYQQATATAGRGFVIRPRTTSLHDAREESGTDCCCCLAGGEPQTHWGFGGKAPRRSSHSFQL</sequence>
<dbReference type="EMBL" id="CM008054">
    <property type="protein sequence ID" value="PVH32999.1"/>
    <property type="molecule type" value="Genomic_DNA"/>
</dbReference>
<evidence type="ECO:0000313" key="1">
    <source>
        <dbReference type="EMBL" id="PVH32999.1"/>
    </source>
</evidence>
<dbReference type="Gramene" id="PVH32999">
    <property type="protein sequence ID" value="PVH32999"/>
    <property type="gene ID" value="PAHAL_9G544700"/>
</dbReference>
<gene>
    <name evidence="1" type="ORF">PAHAL_9G544700</name>
</gene>
<proteinExistence type="predicted"/>
<protein>
    <submittedName>
        <fullName evidence="1">Uncharacterized protein</fullName>
    </submittedName>
</protein>
<dbReference type="Proteomes" id="UP000243499">
    <property type="component" value="Chromosome 9"/>
</dbReference>